<name>A0A6A1WBY0_9ROSI</name>
<feature type="disulfide bond" evidence="2">
    <location>
        <begin position="160"/>
        <end position="176"/>
    </location>
</feature>
<reference evidence="4 5" key="1">
    <citation type="journal article" date="2019" name="Plant Biotechnol. J.">
        <title>The red bayberry genome and genetic basis of sex determination.</title>
        <authorList>
            <person name="Jia H.M."/>
            <person name="Jia H.J."/>
            <person name="Cai Q.L."/>
            <person name="Wang Y."/>
            <person name="Zhao H.B."/>
            <person name="Yang W.F."/>
            <person name="Wang G.Y."/>
            <person name="Li Y.H."/>
            <person name="Zhan D.L."/>
            <person name="Shen Y.T."/>
            <person name="Niu Q.F."/>
            <person name="Chang L."/>
            <person name="Qiu J."/>
            <person name="Zhao L."/>
            <person name="Xie H.B."/>
            <person name="Fu W.Y."/>
            <person name="Jin J."/>
            <person name="Li X.W."/>
            <person name="Jiao Y."/>
            <person name="Zhou C.C."/>
            <person name="Tu T."/>
            <person name="Chai C.Y."/>
            <person name="Gao J.L."/>
            <person name="Fan L.J."/>
            <person name="van de Weg E."/>
            <person name="Wang J.Y."/>
            <person name="Gao Z.S."/>
        </authorList>
    </citation>
    <scope>NUCLEOTIDE SEQUENCE [LARGE SCALE GENOMIC DNA]</scope>
    <source>
        <tissue evidence="4">Leaves</tissue>
    </source>
</reference>
<dbReference type="AlphaFoldDB" id="A0A6A1WBY0"/>
<keyword evidence="5" id="KW-1185">Reference proteome</keyword>
<feature type="chain" id="PRO_5025488172" evidence="3">
    <location>
        <begin position="22"/>
        <end position="243"/>
    </location>
</feature>
<evidence type="ECO:0000256" key="3">
    <source>
        <dbReference type="SAM" id="SignalP"/>
    </source>
</evidence>
<evidence type="ECO:0000256" key="1">
    <source>
        <dbReference type="ARBA" id="ARBA00010607"/>
    </source>
</evidence>
<dbReference type="OrthoDB" id="430315at2759"/>
<organism evidence="4 5">
    <name type="scientific">Morella rubra</name>
    <name type="common">Chinese bayberry</name>
    <dbReference type="NCBI Taxonomy" id="262757"/>
    <lineage>
        <taxon>Eukaryota</taxon>
        <taxon>Viridiplantae</taxon>
        <taxon>Streptophyta</taxon>
        <taxon>Embryophyta</taxon>
        <taxon>Tracheophyta</taxon>
        <taxon>Spermatophyta</taxon>
        <taxon>Magnoliopsida</taxon>
        <taxon>eudicotyledons</taxon>
        <taxon>Gunneridae</taxon>
        <taxon>Pentapetalae</taxon>
        <taxon>rosids</taxon>
        <taxon>fabids</taxon>
        <taxon>Fagales</taxon>
        <taxon>Myricaceae</taxon>
        <taxon>Morella</taxon>
    </lineage>
</organism>
<proteinExistence type="inferred from homology"/>
<feature type="disulfide bond" evidence="2">
    <location>
        <begin position="147"/>
        <end position="230"/>
    </location>
</feature>
<dbReference type="Proteomes" id="UP000516437">
    <property type="component" value="Chromosome 2"/>
</dbReference>
<feature type="disulfide bond" evidence="2">
    <location>
        <begin position="31"/>
        <end position="241"/>
    </location>
</feature>
<dbReference type="PIRSF" id="PIRSF002703">
    <property type="entry name" value="Thaumatin"/>
    <property type="match status" value="1"/>
</dbReference>
<dbReference type="InterPro" id="IPR037176">
    <property type="entry name" value="Osmotin/thaumatin-like_sf"/>
</dbReference>
<dbReference type="SUPFAM" id="SSF49870">
    <property type="entry name" value="Osmotin, thaumatin-like protein"/>
    <property type="match status" value="1"/>
</dbReference>
<feature type="disulfide bond" evidence="2">
    <location>
        <begin position="180"/>
        <end position="189"/>
    </location>
</feature>
<keyword evidence="2" id="KW-1015">Disulfide bond</keyword>
<dbReference type="SMART" id="SM00205">
    <property type="entry name" value="THN"/>
    <property type="match status" value="1"/>
</dbReference>
<dbReference type="PANTHER" id="PTHR31048">
    <property type="entry name" value="OS03G0233200 PROTEIN"/>
    <property type="match status" value="1"/>
</dbReference>
<evidence type="ECO:0000313" key="4">
    <source>
        <dbReference type="EMBL" id="KAB1221188.1"/>
    </source>
</evidence>
<feature type="disulfide bond" evidence="2">
    <location>
        <begin position="74"/>
        <end position="84"/>
    </location>
</feature>
<feature type="disulfide bond" evidence="2">
    <location>
        <begin position="190"/>
        <end position="200"/>
    </location>
</feature>
<evidence type="ECO:0000256" key="2">
    <source>
        <dbReference type="PIRSR" id="PIRSR002703-1"/>
    </source>
</evidence>
<evidence type="ECO:0000313" key="5">
    <source>
        <dbReference type="Proteomes" id="UP000516437"/>
    </source>
</evidence>
<feature type="disulfide bond" evidence="2">
    <location>
        <begin position="89"/>
        <end position="96"/>
    </location>
</feature>
<feature type="disulfide bond" evidence="2">
    <location>
        <begin position="152"/>
        <end position="213"/>
    </location>
</feature>
<sequence length="243" mass="26205">MASKALINLLLLLLAVTGGRSDLYFHYENRCSYTVWLAASPSIGDADPERNPETLEIFSMPDDWTGSIWARTNCANNASFYFSCETGDCGSGTIDCQSPPPTYPVTLLNFDIKQSVVSYEVSLNHGHNLPVRIQPVGGSLVDGGGSCPVVDCVADISNVCPSNLVAKNKNGQYVGCYSACDQLKDPKYCCTGDFSGPGACQPNEYSQRFKQLCKLAHTYPADSDPPVYRCSGATGYNVTFCPS</sequence>
<comment type="caution">
    <text evidence="4">The sequence shown here is derived from an EMBL/GenBank/DDBJ whole genome shotgun (WGS) entry which is preliminary data.</text>
</comment>
<protein>
    <submittedName>
        <fullName evidence="4">Thaumatin-like protein 1</fullName>
    </submittedName>
</protein>
<gene>
    <name evidence="4" type="ORF">CJ030_MR2G025722</name>
</gene>
<dbReference type="InterPro" id="IPR001938">
    <property type="entry name" value="Thaumatin"/>
</dbReference>
<accession>A0A6A1WBY0</accession>
<dbReference type="EMBL" id="RXIC02000020">
    <property type="protein sequence ID" value="KAB1221188.1"/>
    <property type="molecule type" value="Genomic_DNA"/>
</dbReference>
<dbReference type="PROSITE" id="PS51367">
    <property type="entry name" value="THAUMATIN_2"/>
    <property type="match status" value="1"/>
</dbReference>
<feature type="signal peptide" evidence="3">
    <location>
        <begin position="1"/>
        <end position="21"/>
    </location>
</feature>
<comment type="similarity">
    <text evidence="1">Belongs to the thaumatin family.</text>
</comment>
<dbReference type="Pfam" id="PF00314">
    <property type="entry name" value="Thaumatin"/>
    <property type="match status" value="1"/>
</dbReference>
<dbReference type="PRINTS" id="PR00347">
    <property type="entry name" value="THAUMATIN"/>
</dbReference>
<keyword evidence="3" id="KW-0732">Signal</keyword>
<dbReference type="Gene3D" id="2.60.110.10">
    <property type="entry name" value="Thaumatin"/>
    <property type="match status" value="1"/>
</dbReference>